<organism evidence="1">
    <name type="scientific">viral metagenome</name>
    <dbReference type="NCBI Taxonomy" id="1070528"/>
    <lineage>
        <taxon>unclassified sequences</taxon>
        <taxon>metagenomes</taxon>
        <taxon>organismal metagenomes</taxon>
    </lineage>
</organism>
<dbReference type="InterPro" id="IPR043977">
    <property type="entry name" value="DUF5759"/>
</dbReference>
<dbReference type="EMBL" id="MN740232">
    <property type="protein sequence ID" value="QHT94835.1"/>
    <property type="molecule type" value="Genomic_DNA"/>
</dbReference>
<dbReference type="Pfam" id="PF19063">
    <property type="entry name" value="DUF5759"/>
    <property type="match status" value="1"/>
</dbReference>
<name>A0A6C0IQQ7_9ZZZZ</name>
<reference evidence="1" key="1">
    <citation type="journal article" date="2020" name="Nature">
        <title>Giant virus diversity and host interactions through global metagenomics.</title>
        <authorList>
            <person name="Schulz F."/>
            <person name="Roux S."/>
            <person name="Paez-Espino D."/>
            <person name="Jungbluth S."/>
            <person name="Walsh D.A."/>
            <person name="Denef V.J."/>
            <person name="McMahon K.D."/>
            <person name="Konstantinidis K.T."/>
            <person name="Eloe-Fadrosh E.A."/>
            <person name="Kyrpides N.C."/>
            <person name="Woyke T."/>
        </authorList>
    </citation>
    <scope>NUCLEOTIDE SEQUENCE</scope>
    <source>
        <strain evidence="1">GVMAG-M-3300024261-37</strain>
    </source>
</reference>
<accession>A0A6C0IQQ7</accession>
<dbReference type="AlphaFoldDB" id="A0A6C0IQQ7"/>
<proteinExistence type="predicted"/>
<sequence>MNDDYVGKINLDDLYRRKKEIHDNKLKIYNKILKRVHDRIKYTSRIKDSPCFCCYVIPEFMLGVPRYDSAACIAHVMDKLTENGFAIKYTHPNLIFISWNHYIPPEARRAIKQKTGIAVDGFGNNIKNKRKNQPENPNDLLLKDKKAIVKKAPSVSFKDVSAWKPSGGLIYNTDLIKKIEDTTHNK</sequence>
<protein>
    <submittedName>
        <fullName evidence="1">Uncharacterized protein</fullName>
    </submittedName>
</protein>
<evidence type="ECO:0000313" key="1">
    <source>
        <dbReference type="EMBL" id="QHT94835.1"/>
    </source>
</evidence>